<sequence length="130" mass="14570">MRYSRQRELVLHQVKSLCTHPTAEEVYEQAVKECPSLSLGTVYRNLNSLVEAGLVRRVSIPGQADRFDHTLRWHGHFYCTACGGVSDLVVDKEPMEQALAYQTGEIRDCVLTLIGVCKQCAAKHAAQHTE</sequence>
<dbReference type="Pfam" id="PF01475">
    <property type="entry name" value="FUR"/>
    <property type="match status" value="1"/>
</dbReference>
<dbReference type="GO" id="GO:1900376">
    <property type="term" value="P:regulation of secondary metabolite biosynthetic process"/>
    <property type="evidence" value="ECO:0007669"/>
    <property type="project" value="TreeGrafter"/>
</dbReference>
<evidence type="ECO:0000256" key="3">
    <source>
        <dbReference type="ARBA" id="ARBA00022833"/>
    </source>
</evidence>
<feature type="binding site" evidence="7">
    <location>
        <position position="82"/>
    </location>
    <ligand>
        <name>Zn(2+)</name>
        <dbReference type="ChEBI" id="CHEBI:29105"/>
    </ligand>
</feature>
<reference evidence="9" key="2">
    <citation type="submission" date="2021-04" db="EMBL/GenBank/DDBJ databases">
        <authorList>
            <person name="Gilroy R."/>
        </authorList>
    </citation>
    <scope>NUCLEOTIDE SEQUENCE</scope>
    <source>
        <strain evidence="9">742</strain>
    </source>
</reference>
<accession>A0A9E2KHM5</accession>
<dbReference type="GO" id="GO:0045892">
    <property type="term" value="P:negative regulation of DNA-templated transcription"/>
    <property type="evidence" value="ECO:0007669"/>
    <property type="project" value="TreeGrafter"/>
</dbReference>
<dbReference type="AlphaFoldDB" id="A0A9E2KHM5"/>
<dbReference type="InterPro" id="IPR036390">
    <property type="entry name" value="WH_DNA-bd_sf"/>
</dbReference>
<evidence type="ECO:0000256" key="8">
    <source>
        <dbReference type="PIRSR" id="PIRSR602481-2"/>
    </source>
</evidence>
<dbReference type="PANTHER" id="PTHR33202:SF22">
    <property type="entry name" value="HYDROGEN PEROXIDE SENSITIVE REPRESSOR"/>
    <property type="match status" value="1"/>
</dbReference>
<keyword evidence="6" id="KW-0804">Transcription</keyword>
<dbReference type="InterPro" id="IPR043135">
    <property type="entry name" value="Fur_C"/>
</dbReference>
<dbReference type="EMBL" id="JAHLFH010000012">
    <property type="protein sequence ID" value="MBU3818880.1"/>
    <property type="molecule type" value="Genomic_DNA"/>
</dbReference>
<comment type="similarity">
    <text evidence="1">Belongs to the Fur family.</text>
</comment>
<keyword evidence="3 7" id="KW-0862">Zinc</keyword>
<name>A0A9E2KHM5_9FIRM</name>
<keyword evidence="4" id="KW-0805">Transcription regulation</keyword>
<gene>
    <name evidence="9" type="ORF">H9864_00610</name>
</gene>
<dbReference type="GO" id="GO:0000976">
    <property type="term" value="F:transcription cis-regulatory region binding"/>
    <property type="evidence" value="ECO:0007669"/>
    <property type="project" value="TreeGrafter"/>
</dbReference>
<dbReference type="PANTHER" id="PTHR33202">
    <property type="entry name" value="ZINC UPTAKE REGULATION PROTEIN"/>
    <property type="match status" value="1"/>
</dbReference>
<evidence type="ECO:0000313" key="9">
    <source>
        <dbReference type="EMBL" id="MBU3818880.1"/>
    </source>
</evidence>
<dbReference type="Gene3D" id="3.30.1490.190">
    <property type="match status" value="1"/>
</dbReference>
<comment type="cofactor">
    <cofactor evidence="8">
        <name>Mn(2+)</name>
        <dbReference type="ChEBI" id="CHEBI:29035"/>
    </cofactor>
    <cofactor evidence="8">
        <name>Fe(2+)</name>
        <dbReference type="ChEBI" id="CHEBI:29033"/>
    </cofactor>
    <text evidence="8">Binds 1 Mn(2+) or Fe(2+) ion per subunit.</text>
</comment>
<feature type="binding site" evidence="7">
    <location>
        <position position="117"/>
    </location>
    <ligand>
        <name>Zn(2+)</name>
        <dbReference type="ChEBI" id="CHEBI:29105"/>
    </ligand>
</feature>
<evidence type="ECO:0000256" key="6">
    <source>
        <dbReference type="ARBA" id="ARBA00023163"/>
    </source>
</evidence>
<keyword evidence="2" id="KW-0678">Repressor</keyword>
<dbReference type="Gene3D" id="1.10.10.10">
    <property type="entry name" value="Winged helix-like DNA-binding domain superfamily/Winged helix DNA-binding domain"/>
    <property type="match status" value="1"/>
</dbReference>
<evidence type="ECO:0000256" key="7">
    <source>
        <dbReference type="PIRSR" id="PIRSR602481-1"/>
    </source>
</evidence>
<dbReference type="Proteomes" id="UP000824178">
    <property type="component" value="Unassembled WGS sequence"/>
</dbReference>
<keyword evidence="7" id="KW-0479">Metal-binding</keyword>
<dbReference type="SUPFAM" id="SSF46785">
    <property type="entry name" value="Winged helix' DNA-binding domain"/>
    <property type="match status" value="1"/>
</dbReference>
<protein>
    <submittedName>
        <fullName evidence="9">Transcriptional repressor</fullName>
    </submittedName>
</protein>
<evidence type="ECO:0000256" key="2">
    <source>
        <dbReference type="ARBA" id="ARBA00022491"/>
    </source>
</evidence>
<dbReference type="GO" id="GO:0003700">
    <property type="term" value="F:DNA-binding transcription factor activity"/>
    <property type="evidence" value="ECO:0007669"/>
    <property type="project" value="InterPro"/>
</dbReference>
<reference evidence="9" key="1">
    <citation type="journal article" date="2021" name="PeerJ">
        <title>Extensive microbial diversity within the chicken gut microbiome revealed by metagenomics and culture.</title>
        <authorList>
            <person name="Gilroy R."/>
            <person name="Ravi A."/>
            <person name="Getino M."/>
            <person name="Pursley I."/>
            <person name="Horton D.L."/>
            <person name="Alikhan N.F."/>
            <person name="Baker D."/>
            <person name="Gharbi K."/>
            <person name="Hall N."/>
            <person name="Watson M."/>
            <person name="Adriaenssens E.M."/>
            <person name="Foster-Nyarko E."/>
            <person name="Jarju S."/>
            <person name="Secka A."/>
            <person name="Antonio M."/>
            <person name="Oren A."/>
            <person name="Chaudhuri R.R."/>
            <person name="La Ragione R."/>
            <person name="Hildebrand F."/>
            <person name="Pallen M.J."/>
        </authorList>
    </citation>
    <scope>NUCLEOTIDE SEQUENCE</scope>
    <source>
        <strain evidence="9">742</strain>
    </source>
</reference>
<evidence type="ECO:0000256" key="1">
    <source>
        <dbReference type="ARBA" id="ARBA00007957"/>
    </source>
</evidence>
<dbReference type="InterPro" id="IPR036388">
    <property type="entry name" value="WH-like_DNA-bd_sf"/>
</dbReference>
<keyword evidence="8" id="KW-0408">Iron</keyword>
<feature type="binding site" evidence="7">
    <location>
        <position position="79"/>
    </location>
    <ligand>
        <name>Zn(2+)</name>
        <dbReference type="ChEBI" id="CHEBI:29105"/>
    </ligand>
</feature>
<proteinExistence type="inferred from homology"/>
<evidence type="ECO:0000256" key="4">
    <source>
        <dbReference type="ARBA" id="ARBA00023015"/>
    </source>
</evidence>
<evidence type="ECO:0000313" key="10">
    <source>
        <dbReference type="Proteomes" id="UP000824178"/>
    </source>
</evidence>
<dbReference type="CDD" id="cd07153">
    <property type="entry name" value="Fur_like"/>
    <property type="match status" value="1"/>
</dbReference>
<feature type="binding site" evidence="7">
    <location>
        <position position="120"/>
    </location>
    <ligand>
        <name>Zn(2+)</name>
        <dbReference type="ChEBI" id="CHEBI:29105"/>
    </ligand>
</feature>
<keyword evidence="5" id="KW-0238">DNA-binding</keyword>
<comment type="caution">
    <text evidence="9">The sequence shown here is derived from an EMBL/GenBank/DDBJ whole genome shotgun (WGS) entry which is preliminary data.</text>
</comment>
<evidence type="ECO:0000256" key="5">
    <source>
        <dbReference type="ARBA" id="ARBA00023125"/>
    </source>
</evidence>
<organism evidence="9 10">
    <name type="scientific">Candidatus Faecalibacterium intestinavium</name>
    <dbReference type="NCBI Taxonomy" id="2838580"/>
    <lineage>
        <taxon>Bacteria</taxon>
        <taxon>Bacillati</taxon>
        <taxon>Bacillota</taxon>
        <taxon>Clostridia</taxon>
        <taxon>Eubacteriales</taxon>
        <taxon>Oscillospiraceae</taxon>
        <taxon>Faecalibacterium</taxon>
    </lineage>
</organism>
<feature type="binding site" evidence="8">
    <location>
        <position position="93"/>
    </location>
    <ligand>
        <name>Fe cation</name>
        <dbReference type="ChEBI" id="CHEBI:24875"/>
    </ligand>
</feature>
<dbReference type="GO" id="GO:0008270">
    <property type="term" value="F:zinc ion binding"/>
    <property type="evidence" value="ECO:0007669"/>
    <property type="project" value="TreeGrafter"/>
</dbReference>
<comment type="cofactor">
    <cofactor evidence="7">
        <name>Zn(2+)</name>
        <dbReference type="ChEBI" id="CHEBI:29105"/>
    </cofactor>
    <text evidence="7">Binds 1 zinc ion per subunit.</text>
</comment>
<dbReference type="InterPro" id="IPR002481">
    <property type="entry name" value="FUR"/>
</dbReference>